<organism evidence="1 2">
    <name type="scientific">Paraburkholderia tagetis</name>
    <dbReference type="NCBI Taxonomy" id="2913261"/>
    <lineage>
        <taxon>Bacteria</taxon>
        <taxon>Pseudomonadati</taxon>
        <taxon>Pseudomonadota</taxon>
        <taxon>Betaproteobacteria</taxon>
        <taxon>Burkholderiales</taxon>
        <taxon>Burkholderiaceae</taxon>
        <taxon>Paraburkholderia</taxon>
    </lineage>
</organism>
<dbReference type="AlphaFoldDB" id="A0A9X1RRJ5"/>
<evidence type="ECO:0000313" key="2">
    <source>
        <dbReference type="Proteomes" id="UP001139308"/>
    </source>
</evidence>
<reference evidence="1" key="1">
    <citation type="submission" date="2022-01" db="EMBL/GenBank/DDBJ databases">
        <title>Genome sequence and assembly of Parabukholderia sp. RG36.</title>
        <authorList>
            <person name="Chhetri G."/>
        </authorList>
    </citation>
    <scope>NUCLEOTIDE SEQUENCE</scope>
    <source>
        <strain evidence="1">RG36</strain>
    </source>
</reference>
<name>A0A9X1RRJ5_9BURK</name>
<accession>A0A9X1RRJ5</accession>
<dbReference type="EMBL" id="JAKLJA010000009">
    <property type="protein sequence ID" value="MCG5074522.1"/>
    <property type="molecule type" value="Genomic_DNA"/>
</dbReference>
<proteinExistence type="predicted"/>
<keyword evidence="2" id="KW-1185">Reference proteome</keyword>
<evidence type="ECO:0000313" key="1">
    <source>
        <dbReference type="EMBL" id="MCG5074522.1"/>
    </source>
</evidence>
<comment type="caution">
    <text evidence="1">The sequence shown here is derived from an EMBL/GenBank/DDBJ whole genome shotgun (WGS) entry which is preliminary data.</text>
</comment>
<sequence length="75" mass="7901">MLHRSGFDLVSDLLRDVVDGDSNGTVNVTVGTGHSLIDLSNGDNRDTNGIHGGHGIAGTVERAGKRPESFAWLSK</sequence>
<dbReference type="Proteomes" id="UP001139308">
    <property type="component" value="Unassembled WGS sequence"/>
</dbReference>
<gene>
    <name evidence="1" type="ORF">L5014_14295</name>
</gene>
<dbReference type="RefSeq" id="WP_238464390.1">
    <property type="nucleotide sequence ID" value="NZ_JAKLJA010000009.1"/>
</dbReference>
<protein>
    <submittedName>
        <fullName evidence="1">Uncharacterized protein</fullName>
    </submittedName>
</protein>